<evidence type="ECO:0000313" key="14">
    <source>
        <dbReference type="EMBL" id="KAF3324208.1"/>
    </source>
</evidence>
<comment type="catalytic activity">
    <reaction evidence="12">
        <text>a plastoquinone + NADH + (n+1) H(+)(in) = a plastoquinol + NAD(+) + n H(+)(out)</text>
        <dbReference type="Rhea" id="RHEA:42608"/>
        <dbReference type="Rhea" id="RHEA-COMP:9561"/>
        <dbReference type="Rhea" id="RHEA-COMP:9562"/>
        <dbReference type="ChEBI" id="CHEBI:15378"/>
        <dbReference type="ChEBI" id="CHEBI:17757"/>
        <dbReference type="ChEBI" id="CHEBI:57540"/>
        <dbReference type="ChEBI" id="CHEBI:57945"/>
        <dbReference type="ChEBI" id="CHEBI:62192"/>
    </reaction>
</comment>
<dbReference type="Pfam" id="PF10716">
    <property type="entry name" value="NdhL"/>
    <property type="match status" value="1"/>
</dbReference>
<evidence type="ECO:0000256" key="2">
    <source>
        <dbReference type="ARBA" id="ARBA00022692"/>
    </source>
</evidence>
<evidence type="ECO:0000256" key="10">
    <source>
        <dbReference type="ARBA" id="ARBA00023136"/>
    </source>
</evidence>
<dbReference type="GO" id="GO:0016655">
    <property type="term" value="F:oxidoreductase activity, acting on NAD(P)H, quinone or similar compound as acceptor"/>
    <property type="evidence" value="ECO:0007669"/>
    <property type="project" value="InterPro"/>
</dbReference>
<comment type="caution">
    <text evidence="14">The sequence shown here is derived from an EMBL/GenBank/DDBJ whole genome shotgun (WGS) entry which is preliminary data.</text>
</comment>
<keyword evidence="10 13" id="KW-0472">Membrane</keyword>
<evidence type="ECO:0000256" key="5">
    <source>
        <dbReference type="ARBA" id="ARBA00022957"/>
    </source>
</evidence>
<dbReference type="InterPro" id="IPR019654">
    <property type="entry name" value="NADH-quinone_OxRdatse_su_L"/>
</dbReference>
<dbReference type="GO" id="GO:0048038">
    <property type="term" value="F:quinone binding"/>
    <property type="evidence" value="ECO:0007669"/>
    <property type="project" value="UniProtKB-KW"/>
</dbReference>
<dbReference type="EMBL" id="SWLB01000022">
    <property type="protein sequence ID" value="KAF3324208.1"/>
    <property type="molecule type" value="Genomic_DNA"/>
</dbReference>
<proteinExistence type="predicted"/>
<keyword evidence="15" id="KW-1185">Reference proteome</keyword>
<gene>
    <name evidence="14" type="ORF">FCM35_KLT11675</name>
</gene>
<feature type="transmembrane region" description="Helical" evidence="13">
    <location>
        <begin position="58"/>
        <end position="78"/>
    </location>
</feature>
<keyword evidence="2 13" id="KW-0812">Transmembrane</keyword>
<name>A0A833VIM1_9POAL</name>
<keyword evidence="6" id="KW-1278">Translocase</keyword>
<keyword evidence="4" id="KW-0521">NADP</keyword>
<evidence type="ECO:0000256" key="4">
    <source>
        <dbReference type="ARBA" id="ARBA00022857"/>
    </source>
</evidence>
<evidence type="ECO:0000256" key="11">
    <source>
        <dbReference type="ARBA" id="ARBA00047726"/>
    </source>
</evidence>
<dbReference type="Proteomes" id="UP000623129">
    <property type="component" value="Unassembled WGS sequence"/>
</dbReference>
<reference evidence="14" key="1">
    <citation type="submission" date="2020-01" db="EMBL/GenBank/DDBJ databases">
        <title>Genome sequence of Kobresia littledalei, the first chromosome-level genome in the family Cyperaceae.</title>
        <authorList>
            <person name="Qu G."/>
        </authorList>
    </citation>
    <scope>NUCLEOTIDE SEQUENCE</scope>
    <source>
        <strain evidence="14">C.B.Clarke</strain>
        <tissue evidence="14">Leaf</tissue>
    </source>
</reference>
<protein>
    <submittedName>
        <fullName evidence="14">NAD(P)H-quinone oxidoreductase subunit L</fullName>
    </submittedName>
</protein>
<dbReference type="GO" id="GO:0016020">
    <property type="term" value="C:membrane"/>
    <property type="evidence" value="ECO:0007669"/>
    <property type="project" value="UniProtKB-SubCell"/>
</dbReference>
<comment type="subcellular location">
    <subcellularLocation>
        <location evidence="1">Membrane</location>
        <topology evidence="1">Multi-pass membrane protein</topology>
    </subcellularLocation>
</comment>
<evidence type="ECO:0000256" key="7">
    <source>
        <dbReference type="ARBA" id="ARBA00022989"/>
    </source>
</evidence>
<comment type="catalytic activity">
    <reaction evidence="11">
        <text>a plastoquinone + NADPH + (n+1) H(+)(in) = a plastoquinol + NADP(+) + n H(+)(out)</text>
        <dbReference type="Rhea" id="RHEA:42612"/>
        <dbReference type="Rhea" id="RHEA-COMP:9561"/>
        <dbReference type="Rhea" id="RHEA-COMP:9562"/>
        <dbReference type="ChEBI" id="CHEBI:15378"/>
        <dbReference type="ChEBI" id="CHEBI:17757"/>
        <dbReference type="ChEBI" id="CHEBI:57783"/>
        <dbReference type="ChEBI" id="CHEBI:58349"/>
        <dbReference type="ChEBI" id="CHEBI:62192"/>
    </reaction>
</comment>
<evidence type="ECO:0000256" key="9">
    <source>
        <dbReference type="ARBA" id="ARBA00023078"/>
    </source>
</evidence>
<evidence type="ECO:0000256" key="12">
    <source>
        <dbReference type="ARBA" id="ARBA00048026"/>
    </source>
</evidence>
<accession>A0A833VIM1</accession>
<organism evidence="14 15">
    <name type="scientific">Carex littledalei</name>
    <dbReference type="NCBI Taxonomy" id="544730"/>
    <lineage>
        <taxon>Eukaryota</taxon>
        <taxon>Viridiplantae</taxon>
        <taxon>Streptophyta</taxon>
        <taxon>Embryophyta</taxon>
        <taxon>Tracheophyta</taxon>
        <taxon>Spermatophyta</taxon>
        <taxon>Magnoliopsida</taxon>
        <taxon>Liliopsida</taxon>
        <taxon>Poales</taxon>
        <taxon>Cyperaceae</taxon>
        <taxon>Cyperoideae</taxon>
        <taxon>Cariceae</taxon>
        <taxon>Carex</taxon>
        <taxon>Carex subgen. Euthyceras</taxon>
    </lineage>
</organism>
<keyword evidence="5" id="KW-0618">Plastoquinone</keyword>
<dbReference type="PANTHER" id="PTHR36727">
    <property type="entry name" value="NAD(P)H-QUINONE OXIDOREDUCTASE SUBUNIT L, CHLOROPLASTIC"/>
    <property type="match status" value="1"/>
</dbReference>
<evidence type="ECO:0000256" key="1">
    <source>
        <dbReference type="ARBA" id="ARBA00004141"/>
    </source>
</evidence>
<keyword evidence="9" id="KW-0793">Thylakoid</keyword>
<dbReference type="PANTHER" id="PTHR36727:SF2">
    <property type="entry name" value="NAD(P)H-QUINONE OXIDOREDUCTASE SUBUNIT L, CHLOROPLASTIC"/>
    <property type="match status" value="1"/>
</dbReference>
<evidence type="ECO:0000256" key="8">
    <source>
        <dbReference type="ARBA" id="ARBA00023027"/>
    </source>
</evidence>
<sequence length="175" mass="19992">MNALSSLPSSLVFPSIPKQAPHSKLKILSVYKAKPATLTTSSSSSNLIKSHSGKLLSLLQYGAFFAAVEVPAALAVTGENNSEEDLVTTLIYGAIIAFGYFFVAPPIIMNWMRVRWYKRKFFEMYLQFMFTFIFFPGLMLWAPFINFRKLPRDETMEYPWSTPKDDPNIPLYKER</sequence>
<keyword evidence="3" id="KW-0874">Quinone</keyword>
<evidence type="ECO:0000256" key="13">
    <source>
        <dbReference type="SAM" id="Phobius"/>
    </source>
</evidence>
<evidence type="ECO:0000256" key="6">
    <source>
        <dbReference type="ARBA" id="ARBA00022967"/>
    </source>
</evidence>
<dbReference type="AlphaFoldDB" id="A0A833VIM1"/>
<evidence type="ECO:0000256" key="3">
    <source>
        <dbReference type="ARBA" id="ARBA00022719"/>
    </source>
</evidence>
<feature type="transmembrane region" description="Helical" evidence="13">
    <location>
        <begin position="124"/>
        <end position="144"/>
    </location>
</feature>
<feature type="transmembrane region" description="Helical" evidence="13">
    <location>
        <begin position="90"/>
        <end position="112"/>
    </location>
</feature>
<dbReference type="OrthoDB" id="2016985at2759"/>
<keyword evidence="8" id="KW-0520">NAD</keyword>
<keyword evidence="7 13" id="KW-1133">Transmembrane helix</keyword>
<evidence type="ECO:0000313" key="15">
    <source>
        <dbReference type="Proteomes" id="UP000623129"/>
    </source>
</evidence>